<dbReference type="Proteomes" id="UP001172159">
    <property type="component" value="Unassembled WGS sequence"/>
</dbReference>
<dbReference type="InterPro" id="IPR011009">
    <property type="entry name" value="Kinase-like_dom_sf"/>
</dbReference>
<name>A0AA40BN63_9PEZI</name>
<evidence type="ECO:0000313" key="1">
    <source>
        <dbReference type="EMBL" id="KAK0737282.1"/>
    </source>
</evidence>
<protein>
    <submittedName>
        <fullName evidence="1">Uncharacterized protein</fullName>
    </submittedName>
</protein>
<gene>
    <name evidence="1" type="ORF">B0T21DRAFT_410738</name>
</gene>
<dbReference type="SUPFAM" id="SSF56112">
    <property type="entry name" value="Protein kinase-like (PK-like)"/>
    <property type="match status" value="1"/>
</dbReference>
<dbReference type="AlphaFoldDB" id="A0AA40BN63"/>
<reference evidence="1" key="1">
    <citation type="submission" date="2023-06" db="EMBL/GenBank/DDBJ databases">
        <title>Genome-scale phylogeny and comparative genomics of the fungal order Sordariales.</title>
        <authorList>
            <consortium name="Lawrence Berkeley National Laboratory"/>
            <person name="Hensen N."/>
            <person name="Bonometti L."/>
            <person name="Westerberg I."/>
            <person name="Brannstrom I.O."/>
            <person name="Guillou S."/>
            <person name="Cros-Aarteil S."/>
            <person name="Calhoun S."/>
            <person name="Haridas S."/>
            <person name="Kuo A."/>
            <person name="Mondo S."/>
            <person name="Pangilinan J."/>
            <person name="Riley R."/>
            <person name="Labutti K."/>
            <person name="Andreopoulos B."/>
            <person name="Lipzen A."/>
            <person name="Chen C."/>
            <person name="Yanf M."/>
            <person name="Daum C."/>
            <person name="Ng V."/>
            <person name="Clum A."/>
            <person name="Steindorff A."/>
            <person name="Ohm R."/>
            <person name="Martin F."/>
            <person name="Silar P."/>
            <person name="Natvig D."/>
            <person name="Lalanne C."/>
            <person name="Gautier V."/>
            <person name="Ament-Velasquez S.L."/>
            <person name="Kruys A."/>
            <person name="Hutchinson M.I."/>
            <person name="Powell A.J."/>
            <person name="Barry K."/>
            <person name="Miller A.N."/>
            <person name="Grigoriev I.V."/>
            <person name="Debuchy R."/>
            <person name="Gladieux P."/>
            <person name="Thoren M.H."/>
            <person name="Johannesson H."/>
        </authorList>
    </citation>
    <scope>NUCLEOTIDE SEQUENCE</scope>
    <source>
        <strain evidence="1">CBS 540.89</strain>
    </source>
</reference>
<accession>A0AA40BN63</accession>
<comment type="caution">
    <text evidence="1">The sequence shown here is derived from an EMBL/GenBank/DDBJ whole genome shotgun (WGS) entry which is preliminary data.</text>
</comment>
<evidence type="ECO:0000313" key="2">
    <source>
        <dbReference type="Proteomes" id="UP001172159"/>
    </source>
</evidence>
<organism evidence="1 2">
    <name type="scientific">Apiosordaria backusii</name>
    <dbReference type="NCBI Taxonomy" id="314023"/>
    <lineage>
        <taxon>Eukaryota</taxon>
        <taxon>Fungi</taxon>
        <taxon>Dikarya</taxon>
        <taxon>Ascomycota</taxon>
        <taxon>Pezizomycotina</taxon>
        <taxon>Sordariomycetes</taxon>
        <taxon>Sordariomycetidae</taxon>
        <taxon>Sordariales</taxon>
        <taxon>Lasiosphaeriaceae</taxon>
        <taxon>Apiosordaria</taxon>
    </lineage>
</organism>
<sequence length="154" mass="17726">MESKPINDTAYNRFMTLLLFRLNSNKWMRRLRKSPWGIVCVSSKRCIKAGESMALAEANATFKRGDRVYILMERVPGRTLSEDWIGRSEESRLRILEQLRGMVDELRSLSPPNHITGVANVDNIKTIMHQETLQSLRTVKGSIMEKYAQSLNIL</sequence>
<dbReference type="EMBL" id="JAUKTV010000005">
    <property type="protein sequence ID" value="KAK0737282.1"/>
    <property type="molecule type" value="Genomic_DNA"/>
</dbReference>
<keyword evidence="2" id="KW-1185">Reference proteome</keyword>
<proteinExistence type="predicted"/>